<dbReference type="CDD" id="cd00090">
    <property type="entry name" value="HTH_ARSR"/>
    <property type="match status" value="1"/>
</dbReference>
<dbReference type="SUPFAM" id="SSF46785">
    <property type="entry name" value="Winged helix' DNA-binding domain"/>
    <property type="match status" value="1"/>
</dbReference>
<protein>
    <recommendedName>
        <fullName evidence="1">HTH arsR-type domain-containing protein</fullName>
    </recommendedName>
</protein>
<dbReference type="InterPro" id="IPR036390">
    <property type="entry name" value="WH_DNA-bd_sf"/>
</dbReference>
<keyword evidence="3" id="KW-1185">Reference proteome</keyword>
<name>A0A0M9VL25_9MICO</name>
<reference evidence="2" key="1">
    <citation type="submission" date="2015-04" db="EMBL/GenBank/DDBJ databases">
        <title>Complete genome sequence of Microbacterium chocolatum SIT 101, a bacterium enantioselectively hydrolyzing mesomeric diesters.</title>
        <authorList>
            <person name="Li X."/>
            <person name="Xu Y."/>
        </authorList>
    </citation>
    <scope>NUCLEOTIDE SEQUENCE [LARGE SCALE GENOMIC DNA]</scope>
    <source>
        <strain evidence="2">SIT 101</strain>
    </source>
</reference>
<feature type="domain" description="HTH arsR-type" evidence="1">
    <location>
        <begin position="9"/>
        <end position="93"/>
    </location>
</feature>
<proteinExistence type="predicted"/>
<evidence type="ECO:0000259" key="1">
    <source>
        <dbReference type="SMART" id="SM00418"/>
    </source>
</evidence>
<dbReference type="Pfam" id="PF01022">
    <property type="entry name" value="HTH_5"/>
    <property type="match status" value="1"/>
</dbReference>
<dbReference type="AlphaFoldDB" id="A0A0M9VL25"/>
<evidence type="ECO:0000313" key="2">
    <source>
        <dbReference type="EMBL" id="KOS10693.1"/>
    </source>
</evidence>
<dbReference type="InterPro" id="IPR011991">
    <property type="entry name" value="ArsR-like_HTH"/>
</dbReference>
<accession>A0A0M9VL25</accession>
<sequence length="236" mass="25287">MTFVPGALSTFSAVSSDSRVEILRLLQDHPDRPISDLVAATRKHPNTVREHLQRLVAAGYVVERTEHRTRRGRPRVLYSAAADVPAVHPVTRRRADEAARRGDLLRRLYAVPAPSGLGIDAVHQLDAIVEDLADAGFDPVVDERDLTLDLGPCPRRLPIGTAEDRAENAAVCRVHLGLLRNLLAQAGGPLTVADDGISEEHGCGDRCVIRLRADDAASGTSGAQSAPGTRTLCGPV</sequence>
<dbReference type="InterPro" id="IPR036388">
    <property type="entry name" value="WH-like_DNA-bd_sf"/>
</dbReference>
<comment type="caution">
    <text evidence="2">The sequence shown here is derived from an EMBL/GenBank/DDBJ whole genome shotgun (WGS) entry which is preliminary data.</text>
</comment>
<dbReference type="OrthoDB" id="3399802at2"/>
<dbReference type="EMBL" id="LAVO01000009">
    <property type="protein sequence ID" value="KOS10693.1"/>
    <property type="molecule type" value="Genomic_DNA"/>
</dbReference>
<gene>
    <name evidence="2" type="ORF">XI38_09370</name>
</gene>
<evidence type="ECO:0000313" key="3">
    <source>
        <dbReference type="Proteomes" id="UP000037737"/>
    </source>
</evidence>
<dbReference type="SMART" id="SM00418">
    <property type="entry name" value="HTH_ARSR"/>
    <property type="match status" value="1"/>
</dbReference>
<dbReference type="GO" id="GO:0003700">
    <property type="term" value="F:DNA-binding transcription factor activity"/>
    <property type="evidence" value="ECO:0007669"/>
    <property type="project" value="InterPro"/>
</dbReference>
<organism evidence="2 3">
    <name type="scientific">Microbacterium aurantiacum</name>
    <dbReference type="NCBI Taxonomy" id="162393"/>
    <lineage>
        <taxon>Bacteria</taxon>
        <taxon>Bacillati</taxon>
        <taxon>Actinomycetota</taxon>
        <taxon>Actinomycetes</taxon>
        <taxon>Micrococcales</taxon>
        <taxon>Microbacteriaceae</taxon>
        <taxon>Microbacterium</taxon>
    </lineage>
</organism>
<dbReference type="Gene3D" id="1.10.10.10">
    <property type="entry name" value="Winged helix-like DNA-binding domain superfamily/Winged helix DNA-binding domain"/>
    <property type="match status" value="1"/>
</dbReference>
<dbReference type="InterPro" id="IPR001845">
    <property type="entry name" value="HTH_ArsR_DNA-bd_dom"/>
</dbReference>
<dbReference type="Proteomes" id="UP000037737">
    <property type="component" value="Unassembled WGS sequence"/>
</dbReference>
<dbReference type="PATRIC" id="fig|84292.3.peg.1914"/>